<sequence length="104" mass="12235">MLLNVSSDEDEIYLFERVVSHLQSRYKYLPDDAVELVNAYYANFTNPVFCEKFGIPVQNVDFFCHMEANAMADRIHYYQGLAHIPDERAFIDWQKKFGLDLFGE</sequence>
<evidence type="ECO:0000313" key="2">
    <source>
        <dbReference type="Proteomes" id="UP000650424"/>
    </source>
</evidence>
<reference evidence="1 2" key="1">
    <citation type="submission" date="2020-08" db="EMBL/GenBank/DDBJ databases">
        <title>Novel species isolated from subtropical streams in China.</title>
        <authorList>
            <person name="Lu H."/>
        </authorList>
    </citation>
    <scope>NUCLEOTIDE SEQUENCE [LARGE SCALE GENOMIC DNA]</scope>
    <source>
        <strain evidence="1 2">CY18W</strain>
    </source>
</reference>
<name>A0ABR6ZTF5_9BURK</name>
<evidence type="ECO:0000313" key="1">
    <source>
        <dbReference type="EMBL" id="MBC3919145.1"/>
    </source>
</evidence>
<gene>
    <name evidence="1" type="ORF">H8L32_16760</name>
</gene>
<keyword evidence="2" id="KW-1185">Reference proteome</keyword>
<protein>
    <submittedName>
        <fullName evidence="1">Uncharacterized protein</fullName>
    </submittedName>
</protein>
<dbReference type="Proteomes" id="UP000650424">
    <property type="component" value="Unassembled WGS sequence"/>
</dbReference>
<organism evidence="1 2">
    <name type="scientific">Undibacterium hunanense</name>
    <dbReference type="NCBI Taxonomy" id="2762292"/>
    <lineage>
        <taxon>Bacteria</taxon>
        <taxon>Pseudomonadati</taxon>
        <taxon>Pseudomonadota</taxon>
        <taxon>Betaproteobacteria</taxon>
        <taxon>Burkholderiales</taxon>
        <taxon>Oxalobacteraceae</taxon>
        <taxon>Undibacterium</taxon>
    </lineage>
</organism>
<dbReference type="EMBL" id="JACOGF010000008">
    <property type="protein sequence ID" value="MBC3919145.1"/>
    <property type="molecule type" value="Genomic_DNA"/>
</dbReference>
<dbReference type="RefSeq" id="WP_186948408.1">
    <property type="nucleotide sequence ID" value="NZ_JACOGF010000008.1"/>
</dbReference>
<comment type="caution">
    <text evidence="1">The sequence shown here is derived from an EMBL/GenBank/DDBJ whole genome shotgun (WGS) entry which is preliminary data.</text>
</comment>
<proteinExistence type="predicted"/>
<accession>A0ABR6ZTF5</accession>